<sequence length="82" mass="9113">MEERKEEIKFEEAISRLEEIVRRLESGDVPLEDAISLYKKGLELSAVCHGKLQAAEKQLVTLIGEDGSQTPFNPANGGTRNE</sequence>
<keyword evidence="3 6" id="KW-0540">Nuclease</keyword>
<keyword evidence="4 6" id="KW-0378">Hydrolase</keyword>
<dbReference type="EMBL" id="JBEPLW010000002">
    <property type="protein sequence ID" value="MET3574801.1"/>
    <property type="molecule type" value="Genomic_DNA"/>
</dbReference>
<dbReference type="NCBIfam" id="NF002138">
    <property type="entry name" value="PRK00977.1-2"/>
    <property type="match status" value="1"/>
</dbReference>
<organism evidence="7 8">
    <name type="scientific">Bhargavaea ullalensis</name>
    <dbReference type="NCBI Taxonomy" id="1265685"/>
    <lineage>
        <taxon>Bacteria</taxon>
        <taxon>Bacillati</taxon>
        <taxon>Bacillota</taxon>
        <taxon>Bacilli</taxon>
        <taxon>Bacillales</taxon>
        <taxon>Caryophanaceae</taxon>
        <taxon>Bhargavaea</taxon>
    </lineage>
</organism>
<reference evidence="7 8" key="1">
    <citation type="submission" date="2024-06" db="EMBL/GenBank/DDBJ databases">
        <title>Genomic Encyclopedia of Type Strains, Phase IV (KMG-IV): sequencing the most valuable type-strain genomes for metagenomic binning, comparative biology and taxonomic classification.</title>
        <authorList>
            <person name="Goeker M."/>
        </authorList>
    </citation>
    <scope>NUCLEOTIDE SEQUENCE [LARGE SCALE GENOMIC DNA]</scope>
    <source>
        <strain evidence="7 8">DSM 26128</strain>
    </source>
</reference>
<evidence type="ECO:0000256" key="2">
    <source>
        <dbReference type="ARBA" id="ARBA00022490"/>
    </source>
</evidence>
<protein>
    <recommendedName>
        <fullName evidence="6">Exodeoxyribonuclease 7 small subunit</fullName>
        <ecNumber evidence="6">3.1.11.6</ecNumber>
    </recommendedName>
    <alternativeName>
        <fullName evidence="6">Exodeoxyribonuclease VII small subunit</fullName>
        <shortName evidence="6">Exonuclease VII small subunit</shortName>
    </alternativeName>
</protein>
<evidence type="ECO:0000256" key="5">
    <source>
        <dbReference type="ARBA" id="ARBA00022839"/>
    </source>
</evidence>
<keyword evidence="5 6" id="KW-0269">Exonuclease</keyword>
<comment type="caution">
    <text evidence="7">The sequence shown here is derived from an EMBL/GenBank/DDBJ whole genome shotgun (WGS) entry which is preliminary data.</text>
</comment>
<dbReference type="InterPro" id="IPR037004">
    <property type="entry name" value="Exonuc_VII_ssu_sf"/>
</dbReference>
<proteinExistence type="inferred from homology"/>
<evidence type="ECO:0000256" key="6">
    <source>
        <dbReference type="HAMAP-Rule" id="MF_00337"/>
    </source>
</evidence>
<dbReference type="PANTHER" id="PTHR34137:SF1">
    <property type="entry name" value="EXODEOXYRIBONUCLEASE 7 SMALL SUBUNIT"/>
    <property type="match status" value="1"/>
</dbReference>
<dbReference type="HAMAP" id="MF_00337">
    <property type="entry name" value="Exonuc_7_S"/>
    <property type="match status" value="1"/>
</dbReference>
<keyword evidence="8" id="KW-1185">Reference proteome</keyword>
<comment type="subunit">
    <text evidence="6">Heterooligomer composed of large and small subunits.</text>
</comment>
<evidence type="ECO:0000256" key="1">
    <source>
        <dbReference type="ARBA" id="ARBA00009998"/>
    </source>
</evidence>
<dbReference type="Proteomes" id="UP001549099">
    <property type="component" value="Unassembled WGS sequence"/>
</dbReference>
<dbReference type="EC" id="3.1.11.6" evidence="6"/>
<comment type="subcellular location">
    <subcellularLocation>
        <location evidence="6">Cytoplasm</location>
    </subcellularLocation>
</comment>
<dbReference type="Gene3D" id="1.10.287.1040">
    <property type="entry name" value="Exonuclease VII, small subunit"/>
    <property type="match status" value="1"/>
</dbReference>
<dbReference type="RefSeq" id="WP_354195329.1">
    <property type="nucleotide sequence ID" value="NZ_JBEPLW010000002.1"/>
</dbReference>
<dbReference type="GO" id="GO:0008855">
    <property type="term" value="F:exodeoxyribonuclease VII activity"/>
    <property type="evidence" value="ECO:0007669"/>
    <property type="project" value="UniProtKB-EC"/>
</dbReference>
<keyword evidence="2 6" id="KW-0963">Cytoplasm</keyword>
<name>A0ABV2G937_9BACL</name>
<gene>
    <name evidence="6" type="primary">xseB</name>
    <name evidence="7" type="ORF">ABID49_000683</name>
</gene>
<evidence type="ECO:0000313" key="8">
    <source>
        <dbReference type="Proteomes" id="UP001549099"/>
    </source>
</evidence>
<evidence type="ECO:0000256" key="4">
    <source>
        <dbReference type="ARBA" id="ARBA00022801"/>
    </source>
</evidence>
<dbReference type="NCBIfam" id="TIGR01280">
    <property type="entry name" value="xseB"/>
    <property type="match status" value="1"/>
</dbReference>
<accession>A0ABV2G937</accession>
<dbReference type="Pfam" id="PF02609">
    <property type="entry name" value="Exonuc_VII_S"/>
    <property type="match status" value="1"/>
</dbReference>
<evidence type="ECO:0000313" key="7">
    <source>
        <dbReference type="EMBL" id="MET3574801.1"/>
    </source>
</evidence>
<comment type="catalytic activity">
    <reaction evidence="6">
        <text>Exonucleolytic cleavage in either 5'- to 3'- or 3'- to 5'-direction to yield nucleoside 5'-phosphates.</text>
        <dbReference type="EC" id="3.1.11.6"/>
    </reaction>
</comment>
<evidence type="ECO:0000256" key="3">
    <source>
        <dbReference type="ARBA" id="ARBA00022722"/>
    </source>
</evidence>
<dbReference type="PANTHER" id="PTHR34137">
    <property type="entry name" value="EXODEOXYRIBONUCLEASE 7 SMALL SUBUNIT"/>
    <property type="match status" value="1"/>
</dbReference>
<dbReference type="SUPFAM" id="SSF116842">
    <property type="entry name" value="XseB-like"/>
    <property type="match status" value="1"/>
</dbReference>
<dbReference type="InterPro" id="IPR003761">
    <property type="entry name" value="Exonuc_VII_S"/>
</dbReference>
<comment type="function">
    <text evidence="6">Bidirectionally degrades single-stranded DNA into large acid-insoluble oligonucleotides, which are then degraded further into small acid-soluble oligonucleotides.</text>
</comment>
<comment type="similarity">
    <text evidence="1 6">Belongs to the XseB family.</text>
</comment>